<dbReference type="SUPFAM" id="SSF50978">
    <property type="entry name" value="WD40 repeat-like"/>
    <property type="match status" value="1"/>
</dbReference>
<evidence type="ECO:0000313" key="6">
    <source>
        <dbReference type="EMBL" id="PPS93784.1"/>
    </source>
</evidence>
<dbReference type="Pfam" id="PF00400">
    <property type="entry name" value="WD40"/>
    <property type="match status" value="2"/>
</dbReference>
<dbReference type="Proteomes" id="UP001429100">
    <property type="component" value="Unassembled WGS sequence"/>
</dbReference>
<dbReference type="GO" id="GO:0005730">
    <property type="term" value="C:nucleolus"/>
    <property type="evidence" value="ECO:0007669"/>
    <property type="project" value="UniProtKB-SubCell"/>
</dbReference>
<evidence type="ECO:0000256" key="2">
    <source>
        <dbReference type="ARBA" id="ARBA00022574"/>
    </source>
</evidence>
<dbReference type="VEuPathDB" id="CryptoDB:Chro.30266"/>
<evidence type="ECO:0000313" key="5">
    <source>
        <dbReference type="EMBL" id="CUV05109.1"/>
    </source>
</evidence>
<proteinExistence type="predicted"/>
<dbReference type="InterPro" id="IPR015943">
    <property type="entry name" value="WD40/YVTN_repeat-like_dom_sf"/>
</dbReference>
<dbReference type="PANTHER" id="PTHR19924">
    <property type="entry name" value="UTP15 U3 SMALL NUCLEOLAR RNA-ASSOCIATED PROTEIN 15 FAMILY MEMBER"/>
    <property type="match status" value="1"/>
</dbReference>
<dbReference type="InterPro" id="IPR001680">
    <property type="entry name" value="WD40_rpt"/>
</dbReference>
<evidence type="ECO:0000256" key="3">
    <source>
        <dbReference type="ARBA" id="ARBA00022737"/>
    </source>
</evidence>
<comment type="subcellular location">
    <subcellularLocation>
        <location evidence="1">Nucleus</location>
        <location evidence="1">Nucleolus</location>
    </subcellularLocation>
</comment>
<dbReference type="GO" id="GO:0006364">
    <property type="term" value="P:rRNA processing"/>
    <property type="evidence" value="ECO:0007669"/>
    <property type="project" value="TreeGrafter"/>
</dbReference>
<dbReference type="EMBL" id="JTAI01000031">
    <property type="protein sequence ID" value="PPS93784.1"/>
    <property type="molecule type" value="Genomic_DNA"/>
</dbReference>
<reference evidence="6 7" key="3">
    <citation type="submission" date="2017-10" db="EMBL/GenBank/DDBJ databases">
        <title>Consistent, comparative and evidence-based genome annotation and re-annotation for the closely-related species, Cryptosporidium parvum, C. hominis and C. tyzzeri.</title>
        <authorList>
            <person name="Baptista R.P."/>
            <person name="Li Y."/>
            <person name="Sateriale A."/>
            <person name="Striepen B."/>
            <person name="Kissinger J.C."/>
        </authorList>
    </citation>
    <scope>NUCLEOTIDE SEQUENCE [LARGE SCALE GENOMIC DNA]</scope>
    <source>
        <strain evidence="6">30976</strain>
    </source>
</reference>
<dbReference type="VEuPathDB" id="CryptoDB:GY17_00002449"/>
<keyword evidence="7" id="KW-1185">Reference proteome</keyword>
<protein>
    <submittedName>
        <fullName evidence="6">WD repeat containing protein</fullName>
    </submittedName>
</protein>
<dbReference type="AlphaFoldDB" id="A0A0S4TCS8"/>
<reference evidence="6 7" key="1">
    <citation type="submission" date="2014-11" db="EMBL/GenBank/DDBJ databases">
        <title>Comparative genomic analysis of Cryptosporidium hominis reveals occurrence of genetic recombination in virulent subtypes.</title>
        <authorList>
            <person name="Guo Y."/>
            <person name="Tang K."/>
            <person name="Frace M."/>
            <person name="Li N."/>
            <person name="Roellig D.M."/>
            <person name="Sammons S."/>
            <person name="Knipe K."/>
            <person name="Rowe L."/>
            <person name="Feng Y."/>
            <person name="Xiao L."/>
        </authorList>
    </citation>
    <scope>NUCLEOTIDE SEQUENCE [LARGE SCALE GENOMIC DNA]</scope>
    <source>
        <strain evidence="6">30976</strain>
    </source>
</reference>
<gene>
    <name evidence="5" type="ORF">CHUDEA3_2270</name>
    <name evidence="6" type="ORF">GY17_00002449</name>
</gene>
<keyword evidence="4" id="KW-0539">Nucleus</keyword>
<dbReference type="InterPro" id="IPR036322">
    <property type="entry name" value="WD40_repeat_dom_sf"/>
</dbReference>
<dbReference type="OrthoDB" id="431715at2759"/>
<organism evidence="5">
    <name type="scientific">Cryptosporidium hominis</name>
    <dbReference type="NCBI Taxonomy" id="237895"/>
    <lineage>
        <taxon>Eukaryota</taxon>
        <taxon>Sar</taxon>
        <taxon>Alveolata</taxon>
        <taxon>Apicomplexa</taxon>
        <taxon>Conoidasida</taxon>
        <taxon>Coccidia</taxon>
        <taxon>Eucoccidiorida</taxon>
        <taxon>Eimeriorina</taxon>
        <taxon>Cryptosporidiidae</taxon>
        <taxon>Cryptosporidium</taxon>
    </lineage>
</organism>
<dbReference type="Gene3D" id="2.130.10.10">
    <property type="entry name" value="YVTN repeat-like/Quinoprotein amine dehydrogenase"/>
    <property type="match status" value="2"/>
</dbReference>
<dbReference type="EMBL" id="LN877949">
    <property type="protein sequence ID" value="CUV05109.1"/>
    <property type="molecule type" value="Genomic_DNA"/>
</dbReference>
<dbReference type="PANTHER" id="PTHR19924:SF26">
    <property type="entry name" value="U3 SMALL NUCLEOLAR RNA-ASSOCIATED PROTEIN 15 HOMOLOG"/>
    <property type="match status" value="1"/>
</dbReference>
<dbReference type="VEuPathDB" id="CryptoDB:CHUDEA3_2270"/>
<evidence type="ECO:0000313" key="7">
    <source>
        <dbReference type="Proteomes" id="UP001429100"/>
    </source>
</evidence>
<keyword evidence="3" id="KW-0677">Repeat</keyword>
<evidence type="ECO:0000256" key="4">
    <source>
        <dbReference type="ARBA" id="ARBA00023242"/>
    </source>
</evidence>
<sequence>MGDYIPIEIEPKRRALYSEILSNNRYLYSNSGNENETIKNLEFRIFNGETSLLITTGNKLKTVSPIKINEENSSKLTSFNSKNLITATTLRKDGRLCGISMENNECIALDTETMTVVRRFEKSSEQLSSIAFSCDKSKIISGTLTGKVSILEVSSGEIVFTAPAHNDMIRCILPLENKLFSYPNHDSSIINTLNIYFATCSYDFNIKIWCFSELKQAENYAASNASPNKYQLKVMKTLKHNFPVECIDIINENKLISCGGTCIKIWDLEKTEFECIHSIANFARTITTISSNENIFAVGCLDHNVCIYDSKTFEFIRSFNYNKGIVKVATSNCSSYIAIALEDGSWSIRKKVSSEIKETTRDVANEDINNLRKGYRTGTIRYYKRGRAVSANAMDIEIKNCKKRQTKLDRLLRSYSYKKALEIALKMSWPHFISLLKLLSSRGALHLIARENEYEKTIKLLKYISKNMGKCGPYQFILISELIEHILHESNIVRLLNQNKSVENKNEIFECIKKISQKVSLETKQHVLLKEFKIAVEIIIQNCKKCLVN</sequence>
<dbReference type="Proteomes" id="UP000199752">
    <property type="component" value="Chromosome 3"/>
</dbReference>
<dbReference type="VEuPathDB" id="CryptoDB:ChTU502y2012_401g0525"/>
<reference evidence="5" key="2">
    <citation type="submission" date="2015-08" db="EMBL/GenBank/DDBJ databases">
        <authorList>
            <person name="Babu N.S."/>
            <person name="Beckwith C.J."/>
            <person name="Beseler K.G."/>
            <person name="Brison A."/>
            <person name="Carone J.V."/>
            <person name="Caskin T.P."/>
            <person name="Diamond M."/>
            <person name="Durham M.E."/>
            <person name="Foxe J.M."/>
            <person name="Go M."/>
            <person name="Henderson B.A."/>
            <person name="Jones I.B."/>
            <person name="McGettigan J.A."/>
            <person name="Micheletti S.J."/>
            <person name="Nasrallah M.E."/>
            <person name="Ortiz D."/>
            <person name="Piller C.R."/>
            <person name="Privatt S.R."/>
            <person name="Schneider S.L."/>
            <person name="Sharp S."/>
            <person name="Smith T.C."/>
            <person name="Stanton J.D."/>
            <person name="Ullery H.E."/>
            <person name="Wilson R.J."/>
            <person name="Serrano M.G."/>
            <person name="Buck G."/>
            <person name="Lee V."/>
            <person name="Wang Y."/>
            <person name="Carvalho R."/>
            <person name="Voegtly L."/>
            <person name="Shi R."/>
            <person name="Duckworth R."/>
            <person name="Johnson A."/>
            <person name="Loviza R."/>
            <person name="Walstead R."/>
            <person name="Shah Z."/>
            <person name="Kiflezghi M."/>
            <person name="Wade K."/>
            <person name="Ball S.L."/>
            <person name="Bradley K.W."/>
            <person name="Asai D.J."/>
            <person name="Bowman C.A."/>
            <person name="Russell D.A."/>
            <person name="Pope W.H."/>
            <person name="Jacobs-Sera D."/>
            <person name="Hendrix R.W."/>
            <person name="Hatfull G.F."/>
        </authorList>
    </citation>
    <scope>NUCLEOTIDE SEQUENCE [LARGE SCALE GENOMIC DNA]</scope>
</reference>
<accession>A0A0S4TCS8</accession>
<evidence type="ECO:0000256" key="1">
    <source>
        <dbReference type="ARBA" id="ARBA00004604"/>
    </source>
</evidence>
<dbReference type="GO" id="GO:0045943">
    <property type="term" value="P:positive regulation of transcription by RNA polymerase I"/>
    <property type="evidence" value="ECO:0007669"/>
    <property type="project" value="TreeGrafter"/>
</dbReference>
<keyword evidence="2" id="KW-0853">WD repeat</keyword>
<dbReference type="SMART" id="SM00320">
    <property type="entry name" value="WD40"/>
    <property type="match status" value="5"/>
</dbReference>
<name>A0A0S4TCS8_CRYHO</name>